<feature type="compositionally biased region" description="Low complexity" evidence="1">
    <location>
        <begin position="936"/>
        <end position="945"/>
    </location>
</feature>
<keyword evidence="3" id="KW-1185">Reference proteome</keyword>
<feature type="region of interest" description="Disordered" evidence="1">
    <location>
        <begin position="208"/>
        <end position="326"/>
    </location>
</feature>
<feature type="compositionally biased region" description="Low complexity" evidence="1">
    <location>
        <begin position="444"/>
        <end position="455"/>
    </location>
</feature>
<evidence type="ECO:0000256" key="1">
    <source>
        <dbReference type="SAM" id="MobiDB-lite"/>
    </source>
</evidence>
<feature type="region of interest" description="Disordered" evidence="1">
    <location>
        <begin position="879"/>
        <end position="965"/>
    </location>
</feature>
<name>A0AAD3DJB0_9CHLO</name>
<dbReference type="Proteomes" id="UP001054857">
    <property type="component" value="Unassembled WGS sequence"/>
</dbReference>
<dbReference type="EMBL" id="BMAR01000003">
    <property type="protein sequence ID" value="GFR42249.1"/>
    <property type="molecule type" value="Genomic_DNA"/>
</dbReference>
<proteinExistence type="predicted"/>
<evidence type="ECO:0000313" key="2">
    <source>
        <dbReference type="EMBL" id="GFR42249.1"/>
    </source>
</evidence>
<feature type="compositionally biased region" description="Polar residues" evidence="1">
    <location>
        <begin position="713"/>
        <end position="733"/>
    </location>
</feature>
<feature type="compositionally biased region" description="Gly residues" evidence="1">
    <location>
        <begin position="349"/>
        <end position="367"/>
    </location>
</feature>
<feature type="compositionally biased region" description="Low complexity" evidence="1">
    <location>
        <begin position="120"/>
        <end position="143"/>
    </location>
</feature>
<comment type="caution">
    <text evidence="2">The sequence shown here is derived from an EMBL/GenBank/DDBJ whole genome shotgun (WGS) entry which is preliminary data.</text>
</comment>
<feature type="compositionally biased region" description="Polar residues" evidence="1">
    <location>
        <begin position="925"/>
        <end position="935"/>
    </location>
</feature>
<feature type="region of interest" description="Disordered" evidence="1">
    <location>
        <begin position="344"/>
        <end position="406"/>
    </location>
</feature>
<feature type="compositionally biased region" description="Basic and acidic residues" evidence="1">
    <location>
        <begin position="375"/>
        <end position="390"/>
    </location>
</feature>
<feature type="compositionally biased region" description="Polar residues" evidence="1">
    <location>
        <begin position="260"/>
        <end position="274"/>
    </location>
</feature>
<feature type="region of interest" description="Disordered" evidence="1">
    <location>
        <begin position="683"/>
        <end position="839"/>
    </location>
</feature>
<feature type="compositionally biased region" description="Low complexity" evidence="1">
    <location>
        <begin position="830"/>
        <end position="839"/>
    </location>
</feature>
<evidence type="ECO:0000313" key="3">
    <source>
        <dbReference type="Proteomes" id="UP001054857"/>
    </source>
</evidence>
<feature type="compositionally biased region" description="Pro residues" evidence="1">
    <location>
        <begin position="219"/>
        <end position="228"/>
    </location>
</feature>
<feature type="compositionally biased region" description="Low complexity" evidence="1">
    <location>
        <begin position="739"/>
        <end position="756"/>
    </location>
</feature>
<feature type="compositionally biased region" description="Low complexity" evidence="1">
    <location>
        <begin position="879"/>
        <end position="889"/>
    </location>
</feature>
<feature type="compositionally biased region" description="Low complexity" evidence="1">
    <location>
        <begin position="683"/>
        <end position="700"/>
    </location>
</feature>
<accession>A0AAD3DJB0</accession>
<feature type="compositionally biased region" description="Gly residues" evidence="1">
    <location>
        <begin position="767"/>
        <end position="781"/>
    </location>
</feature>
<feature type="compositionally biased region" description="Low complexity" evidence="1">
    <location>
        <begin position="477"/>
        <end position="503"/>
    </location>
</feature>
<feature type="compositionally biased region" description="Low complexity" evidence="1">
    <location>
        <begin position="208"/>
        <end position="218"/>
    </location>
</feature>
<reference evidence="2 3" key="1">
    <citation type="journal article" date="2021" name="Sci. Rep.">
        <title>Genome sequencing of the multicellular alga Astrephomene provides insights into convergent evolution of germ-soma differentiation.</title>
        <authorList>
            <person name="Yamashita S."/>
            <person name="Yamamoto K."/>
            <person name="Matsuzaki R."/>
            <person name="Suzuki S."/>
            <person name="Yamaguchi H."/>
            <person name="Hirooka S."/>
            <person name="Minakuchi Y."/>
            <person name="Miyagishima S."/>
            <person name="Kawachi M."/>
            <person name="Toyoda A."/>
            <person name="Nozaki H."/>
        </authorList>
    </citation>
    <scope>NUCLEOTIDE SEQUENCE [LARGE SCALE GENOMIC DNA]</scope>
    <source>
        <strain evidence="2 3">NIES-4017</strain>
    </source>
</reference>
<feature type="region of interest" description="Disordered" evidence="1">
    <location>
        <begin position="563"/>
        <end position="600"/>
    </location>
</feature>
<feature type="region of interest" description="Disordered" evidence="1">
    <location>
        <begin position="1250"/>
        <end position="1283"/>
    </location>
</feature>
<protein>
    <submittedName>
        <fullName evidence="2">Uncharacterized protein</fullName>
    </submittedName>
</protein>
<feature type="region of interest" description="Disordered" evidence="1">
    <location>
        <begin position="120"/>
        <end position="161"/>
    </location>
</feature>
<feature type="region of interest" description="Disordered" evidence="1">
    <location>
        <begin position="1123"/>
        <end position="1148"/>
    </location>
</feature>
<feature type="compositionally biased region" description="Pro residues" evidence="1">
    <location>
        <begin position="1414"/>
        <end position="1427"/>
    </location>
</feature>
<gene>
    <name evidence="2" type="ORF">Agub_g3143</name>
</gene>
<feature type="region of interest" description="Disordered" evidence="1">
    <location>
        <begin position="1412"/>
        <end position="1458"/>
    </location>
</feature>
<feature type="region of interest" description="Disordered" evidence="1">
    <location>
        <begin position="420"/>
        <end position="529"/>
    </location>
</feature>
<sequence length="1471" mass="147629">MSWRDQPYSVPRADTAYIPVAFHGGTTAPLFQAYPSYTTTPAFVYVPHTSAAVDHIPSAGAGPCVGMMLADTLGAFGSGYLLHPHSSSTLQYTLPQLPLPPLPPHACQVPTAMAMVPAPASHPYGSSHTPSSPPSRSASSYTGDGSLNSTHPHASASFVPEPTPVLAPAGASLLIPSASYPLTTTTAAVTAHGTSNIRFYTTSAPATTAAPAAASTPATTPPAPPPSVPTQAPQQPHQQLHSSGGPGPVPGSAVPAAGPTTQAPGGSNQPGITQDAQGLDAPAAAAAAATPAAAAAGPNTQAPGGVPLLRPSHNPDPSTASTRSERRIQRLLRKIESVCNSIQSDRGAGAEGGVGSVDTGAGGGVVGGEVPIVQQREKESGAGHRDEPEGRTGQQVDSLPPQLPVTPMQALPLENAASQSYISDGSSGRRRRRHGKPPLPPPVAAASSAATPAASVGTDAIEPFTPAVPPGLHGRRSSSGGSSGAAMESCSSSWSSCDWGHPSVGTGADPAATDHLGSDGASVEESRHELELTLRPELIGGGVGGGPVAVLVVEAVEGGKEMSSVNTADGTVGTGEAGSGNENATAGGARNGTEAKPVVHAGDGVVDVEGSSNTVIEAGNSPIADVRQELGVQQLQPLRVEGPRRSGFRSSFKRRVPRTATPTALALSPQVAAAAAAAAAATAAALATGSPAAGASGTAVPRRRRRQLYGRRSGSTVPQDKTPATSGRSSSGNGEVGCEGDATGADAAGGCADSGEGYLGEQSAAGDDGGVGGEQRQGGGLHSESPSAARVADPVQAAEVGRRAEEEPNSHEAETQTCQQDGDVRPLLSEATAAEAAAVQSLSLPPAVASPATPPPPTATWLPSAQTLASAFAAAAAAAVAAVSAPVPSEEARQQPQAASPSPALEPTTVSPAQPSPAAEAVAPRQQSRSSQTLQADLSELASDTSDSESEAEYETIGRGRLAPPGMNDEAAAAWSYSPSLPARPLMYGAAAVPEMLTTGATGPRRHVSTGAFVGATASSRLAYTFSNNPLGPATAAGAFQPSFQQPVRKLAAQTPATSASAAARARSEAGFLGTTSVPAAGAAALRRFNRSSSSIGGGAVGGPVSATSKPLSRIALSADFSAPRSDANRQSYSSGPAPPSSPWLPAPSAASASVALETAAEVLALIDEDLMRCGVSSVGDGAVRTHQRSGDSLFQPPTPQPQAFYQQRPPLHPGFSQQLQCQQPSLLTTYAQRNKGTAGAVRTSGGAIGVSGSRSGSGDGVDVGEDGVRRLTTPGRYHTPSNARRYRGAQVSLQEAYEPADRYGGGPEGEGEGLQNIMRRLDEQLAGVTEDAEDRYGGAAAMAAVEQPPRWAQSSSSRLGFGGGSPFETSGAAAIAAAAAADGASAAAWGLLGSSPASMPRPGRELSARTRPFVPPLPLPLPPAPPSESRRFGRSSSGNAAGMAWSRQEGAGPVDIDMVKRDLEKLLSAY</sequence>
<feature type="compositionally biased region" description="Low complexity" evidence="1">
    <location>
        <begin position="250"/>
        <end position="259"/>
    </location>
</feature>
<feature type="compositionally biased region" description="Basic and acidic residues" evidence="1">
    <location>
        <begin position="800"/>
        <end position="814"/>
    </location>
</feature>
<organism evidence="2 3">
    <name type="scientific">Astrephomene gubernaculifera</name>
    <dbReference type="NCBI Taxonomy" id="47775"/>
    <lineage>
        <taxon>Eukaryota</taxon>
        <taxon>Viridiplantae</taxon>
        <taxon>Chlorophyta</taxon>
        <taxon>core chlorophytes</taxon>
        <taxon>Chlorophyceae</taxon>
        <taxon>CS clade</taxon>
        <taxon>Chlamydomonadales</taxon>
        <taxon>Astrephomenaceae</taxon>
        <taxon>Astrephomene</taxon>
    </lineage>
</organism>
<feature type="region of interest" description="Disordered" evidence="1">
    <location>
        <begin position="640"/>
        <end position="665"/>
    </location>
</feature>
<feature type="compositionally biased region" description="Pro residues" evidence="1">
    <location>
        <begin position="1137"/>
        <end position="1146"/>
    </location>
</feature>
<feature type="compositionally biased region" description="Low complexity" evidence="1">
    <location>
        <begin position="275"/>
        <end position="305"/>
    </location>
</feature>